<evidence type="ECO:0000256" key="6">
    <source>
        <dbReference type="ARBA" id="ARBA00023002"/>
    </source>
</evidence>
<dbReference type="InterPro" id="IPR050364">
    <property type="entry name" value="Cytochrome_P450_fung"/>
</dbReference>
<keyword evidence="10" id="KW-0732">Signal</keyword>
<dbReference type="InterPro" id="IPR036396">
    <property type="entry name" value="Cyt_P450_sf"/>
</dbReference>
<dbReference type="GO" id="GO:0016705">
    <property type="term" value="F:oxidoreductase activity, acting on paired donors, with incorporation or reduction of molecular oxygen"/>
    <property type="evidence" value="ECO:0007669"/>
    <property type="project" value="InterPro"/>
</dbReference>
<dbReference type="GO" id="GO:0020037">
    <property type="term" value="F:heme binding"/>
    <property type="evidence" value="ECO:0007669"/>
    <property type="project" value="InterPro"/>
</dbReference>
<dbReference type="InterPro" id="IPR017972">
    <property type="entry name" value="Cyt_P450_CS"/>
</dbReference>
<sequence length="458" mass="51454">MLSVMLSLTILGGLIIACIVFNLAQGSKSYPPGPPSWPIFGVALNHPKTEFWRTYADWGRKYGSSSGGLISFHILGRRMTILNSAADAFNLLSKRSSIYSDRPFATMAGRLMRREKSIFCLSYNDRLKTYRKLMHQSFSSTASQMFWDVEQEEALILVDRILASPQDLVEHLRRNAAAVIMKVAYGYPVTRNDDHFVAIAEEGMCYSRIQIASMASRPGKWLVDSFPILRFVPEWFPGAGFKSKARKWGQTLYEQSLEPHNWVKEQIRAGTAVPSFTSALLQPSDGHFVDAEEEDKILYTSGALYFAGADTSVSVVKSFFFTMMMHPIVQHRAQHEVDLFFMSEHRLPTLHDQAAFPYVNAILKEVLRWAPASPFGLFHSTASPDVYKGRFLGAEPQPDPRDYAFGFGRRICPGQHLAEHSIWIQMVYSLLALTISKAVDADGKDIEPEIAFTSGVVS</sequence>
<dbReference type="InterPro" id="IPR002401">
    <property type="entry name" value="Cyt_P450_E_grp-I"/>
</dbReference>
<comment type="pathway">
    <text evidence="2">Secondary metabolite biosynthesis.</text>
</comment>
<keyword evidence="8 9" id="KW-0503">Monooxygenase</keyword>
<evidence type="ECO:0000256" key="4">
    <source>
        <dbReference type="ARBA" id="ARBA00022617"/>
    </source>
</evidence>
<feature type="chain" id="PRO_5042091921" evidence="10">
    <location>
        <begin position="27"/>
        <end position="458"/>
    </location>
</feature>
<dbReference type="PROSITE" id="PS00086">
    <property type="entry name" value="CYTOCHROME_P450"/>
    <property type="match status" value="1"/>
</dbReference>
<reference evidence="11" key="1">
    <citation type="submission" date="2023-03" db="EMBL/GenBank/DDBJ databases">
        <title>Massive genome expansion in bonnet fungi (Mycena s.s.) driven by repeated elements and novel gene families across ecological guilds.</title>
        <authorList>
            <consortium name="Lawrence Berkeley National Laboratory"/>
            <person name="Harder C.B."/>
            <person name="Miyauchi S."/>
            <person name="Viragh M."/>
            <person name="Kuo A."/>
            <person name="Thoen E."/>
            <person name="Andreopoulos B."/>
            <person name="Lu D."/>
            <person name="Skrede I."/>
            <person name="Drula E."/>
            <person name="Henrissat B."/>
            <person name="Morin E."/>
            <person name="Kohler A."/>
            <person name="Barry K."/>
            <person name="LaButti K."/>
            <person name="Morin E."/>
            <person name="Salamov A."/>
            <person name="Lipzen A."/>
            <person name="Mereny Z."/>
            <person name="Hegedus B."/>
            <person name="Baldrian P."/>
            <person name="Stursova M."/>
            <person name="Weitz H."/>
            <person name="Taylor A."/>
            <person name="Grigoriev I.V."/>
            <person name="Nagy L.G."/>
            <person name="Martin F."/>
            <person name="Kauserud H."/>
        </authorList>
    </citation>
    <scope>NUCLEOTIDE SEQUENCE</scope>
    <source>
        <strain evidence="11">CBHHK182m</strain>
    </source>
</reference>
<dbReference type="CDD" id="cd11065">
    <property type="entry name" value="CYP64-like"/>
    <property type="match status" value="1"/>
</dbReference>
<comment type="caution">
    <text evidence="11">The sequence shown here is derived from an EMBL/GenBank/DDBJ whole genome shotgun (WGS) entry which is preliminary data.</text>
</comment>
<dbReference type="GO" id="GO:0005506">
    <property type="term" value="F:iron ion binding"/>
    <property type="evidence" value="ECO:0007669"/>
    <property type="project" value="InterPro"/>
</dbReference>
<keyword evidence="4 9" id="KW-0349">Heme</keyword>
<dbReference type="PRINTS" id="PR00385">
    <property type="entry name" value="P450"/>
</dbReference>
<dbReference type="SUPFAM" id="SSF48264">
    <property type="entry name" value="Cytochrome P450"/>
    <property type="match status" value="1"/>
</dbReference>
<accession>A0AAD7JYU0</accession>
<dbReference type="PANTHER" id="PTHR46300:SF7">
    <property type="entry name" value="P450, PUTATIVE (EUROFUNG)-RELATED"/>
    <property type="match status" value="1"/>
</dbReference>
<organism evidence="11 12">
    <name type="scientific">Mycena metata</name>
    <dbReference type="NCBI Taxonomy" id="1033252"/>
    <lineage>
        <taxon>Eukaryota</taxon>
        <taxon>Fungi</taxon>
        <taxon>Dikarya</taxon>
        <taxon>Basidiomycota</taxon>
        <taxon>Agaricomycotina</taxon>
        <taxon>Agaricomycetes</taxon>
        <taxon>Agaricomycetidae</taxon>
        <taxon>Agaricales</taxon>
        <taxon>Marasmiineae</taxon>
        <taxon>Mycenaceae</taxon>
        <taxon>Mycena</taxon>
    </lineage>
</organism>
<gene>
    <name evidence="11" type="ORF">B0H16DRAFT_1508028</name>
</gene>
<dbReference type="Pfam" id="PF00067">
    <property type="entry name" value="p450"/>
    <property type="match status" value="1"/>
</dbReference>
<dbReference type="AlphaFoldDB" id="A0AAD7JYU0"/>
<evidence type="ECO:0000256" key="3">
    <source>
        <dbReference type="ARBA" id="ARBA00010617"/>
    </source>
</evidence>
<protein>
    <submittedName>
        <fullName evidence="11">Cytochrome P450</fullName>
    </submittedName>
</protein>
<evidence type="ECO:0000256" key="9">
    <source>
        <dbReference type="RuleBase" id="RU000461"/>
    </source>
</evidence>
<keyword evidence="7 9" id="KW-0408">Iron</keyword>
<comment type="cofactor">
    <cofactor evidence="1">
        <name>heme</name>
        <dbReference type="ChEBI" id="CHEBI:30413"/>
    </cofactor>
</comment>
<evidence type="ECO:0000313" key="12">
    <source>
        <dbReference type="Proteomes" id="UP001215598"/>
    </source>
</evidence>
<evidence type="ECO:0000256" key="2">
    <source>
        <dbReference type="ARBA" id="ARBA00005179"/>
    </source>
</evidence>
<dbReference type="InterPro" id="IPR001128">
    <property type="entry name" value="Cyt_P450"/>
</dbReference>
<dbReference type="GO" id="GO:0004497">
    <property type="term" value="F:monooxygenase activity"/>
    <property type="evidence" value="ECO:0007669"/>
    <property type="project" value="UniProtKB-KW"/>
</dbReference>
<evidence type="ECO:0000256" key="7">
    <source>
        <dbReference type="ARBA" id="ARBA00023004"/>
    </source>
</evidence>
<evidence type="ECO:0000313" key="11">
    <source>
        <dbReference type="EMBL" id="KAJ7774715.1"/>
    </source>
</evidence>
<keyword evidence="5 9" id="KW-0479">Metal-binding</keyword>
<feature type="signal peptide" evidence="10">
    <location>
        <begin position="1"/>
        <end position="26"/>
    </location>
</feature>
<comment type="similarity">
    <text evidence="3 9">Belongs to the cytochrome P450 family.</text>
</comment>
<proteinExistence type="inferred from homology"/>
<evidence type="ECO:0000256" key="10">
    <source>
        <dbReference type="SAM" id="SignalP"/>
    </source>
</evidence>
<keyword evidence="12" id="KW-1185">Reference proteome</keyword>
<dbReference type="PRINTS" id="PR00463">
    <property type="entry name" value="EP450I"/>
</dbReference>
<dbReference type="EMBL" id="JARKIB010000011">
    <property type="protein sequence ID" value="KAJ7774715.1"/>
    <property type="molecule type" value="Genomic_DNA"/>
</dbReference>
<evidence type="ECO:0000256" key="1">
    <source>
        <dbReference type="ARBA" id="ARBA00001971"/>
    </source>
</evidence>
<dbReference type="PANTHER" id="PTHR46300">
    <property type="entry name" value="P450, PUTATIVE (EUROFUNG)-RELATED-RELATED"/>
    <property type="match status" value="1"/>
</dbReference>
<evidence type="ECO:0000256" key="5">
    <source>
        <dbReference type="ARBA" id="ARBA00022723"/>
    </source>
</evidence>
<dbReference type="Proteomes" id="UP001215598">
    <property type="component" value="Unassembled WGS sequence"/>
</dbReference>
<dbReference type="Gene3D" id="1.10.630.10">
    <property type="entry name" value="Cytochrome P450"/>
    <property type="match status" value="1"/>
</dbReference>
<evidence type="ECO:0000256" key="8">
    <source>
        <dbReference type="ARBA" id="ARBA00023033"/>
    </source>
</evidence>
<keyword evidence="6 9" id="KW-0560">Oxidoreductase</keyword>
<name>A0AAD7JYU0_9AGAR</name>